<dbReference type="SUPFAM" id="SSF56112">
    <property type="entry name" value="Protein kinase-like (PK-like)"/>
    <property type="match status" value="1"/>
</dbReference>
<accession>A0A562JJV3</accession>
<reference evidence="5 6" key="1">
    <citation type="submission" date="2019-07" db="EMBL/GenBank/DDBJ databases">
        <title>Genomic Encyclopedia of Type Strains, Phase I: the one thousand microbial genomes (KMG-I) project.</title>
        <authorList>
            <person name="Kyrpides N."/>
        </authorList>
    </citation>
    <scope>NUCLEOTIDE SEQUENCE [LARGE SCALE GENOMIC DNA]</scope>
    <source>
        <strain evidence="5 6">DSM 13558</strain>
    </source>
</reference>
<dbReference type="Gene3D" id="1.10.10.60">
    <property type="entry name" value="Homeodomain-like"/>
    <property type="match status" value="2"/>
</dbReference>
<feature type="domain" description="HTH araC/xylS-type" evidence="4">
    <location>
        <begin position="8"/>
        <end position="105"/>
    </location>
</feature>
<dbReference type="InterPro" id="IPR018060">
    <property type="entry name" value="HTH_AraC"/>
</dbReference>
<dbReference type="Gene3D" id="3.90.1200.10">
    <property type="match status" value="1"/>
</dbReference>
<comment type="caution">
    <text evidence="5">The sequence shown here is derived from an EMBL/GenBank/DDBJ whole genome shotgun (WGS) entry which is preliminary data.</text>
</comment>
<dbReference type="GO" id="GO:0003700">
    <property type="term" value="F:DNA-binding transcription factor activity"/>
    <property type="evidence" value="ECO:0007669"/>
    <property type="project" value="InterPro"/>
</dbReference>
<dbReference type="Pfam" id="PF12833">
    <property type="entry name" value="HTH_18"/>
    <property type="match status" value="1"/>
</dbReference>
<dbReference type="InterPro" id="IPR009057">
    <property type="entry name" value="Homeodomain-like_sf"/>
</dbReference>
<dbReference type="RefSeq" id="WP_145078420.1">
    <property type="nucleotide sequence ID" value="NZ_VLKH01000001.1"/>
</dbReference>
<keyword evidence="6" id="KW-1185">Reference proteome</keyword>
<dbReference type="SMART" id="SM00342">
    <property type="entry name" value="HTH_ARAC"/>
    <property type="match status" value="1"/>
</dbReference>
<dbReference type="OrthoDB" id="9801123at2"/>
<keyword evidence="1" id="KW-0805">Transcription regulation</keyword>
<evidence type="ECO:0000313" key="5">
    <source>
        <dbReference type="EMBL" id="TWH83466.1"/>
    </source>
</evidence>
<dbReference type="PROSITE" id="PS01124">
    <property type="entry name" value="HTH_ARAC_FAMILY_2"/>
    <property type="match status" value="1"/>
</dbReference>
<dbReference type="InterPro" id="IPR002575">
    <property type="entry name" value="Aminoglycoside_PTrfase"/>
</dbReference>
<keyword evidence="2 5" id="KW-0238">DNA-binding</keyword>
<evidence type="ECO:0000256" key="3">
    <source>
        <dbReference type="ARBA" id="ARBA00023163"/>
    </source>
</evidence>
<dbReference type="InterPro" id="IPR011009">
    <property type="entry name" value="Kinase-like_dom_sf"/>
</dbReference>
<dbReference type="InterPro" id="IPR050959">
    <property type="entry name" value="MarA-like"/>
</dbReference>
<dbReference type="GO" id="GO:0043565">
    <property type="term" value="F:sequence-specific DNA binding"/>
    <property type="evidence" value="ECO:0007669"/>
    <property type="project" value="InterPro"/>
</dbReference>
<evidence type="ECO:0000256" key="2">
    <source>
        <dbReference type="ARBA" id="ARBA00023125"/>
    </source>
</evidence>
<protein>
    <submittedName>
        <fullName evidence="5">AraC-like DNA-binding protein</fullName>
    </submittedName>
</protein>
<keyword evidence="3" id="KW-0804">Transcription</keyword>
<dbReference type="EMBL" id="VLKH01000001">
    <property type="protein sequence ID" value="TWH83466.1"/>
    <property type="molecule type" value="Genomic_DNA"/>
</dbReference>
<organism evidence="5 6">
    <name type="scientific">Sedimentibacter saalensis</name>
    <dbReference type="NCBI Taxonomy" id="130788"/>
    <lineage>
        <taxon>Bacteria</taxon>
        <taxon>Bacillati</taxon>
        <taxon>Bacillota</taxon>
        <taxon>Tissierellia</taxon>
        <taxon>Sedimentibacter</taxon>
    </lineage>
</organism>
<gene>
    <name evidence="5" type="ORF">LY60_00073</name>
</gene>
<dbReference type="SUPFAM" id="SSF46689">
    <property type="entry name" value="Homeodomain-like"/>
    <property type="match status" value="2"/>
</dbReference>
<evidence type="ECO:0000259" key="4">
    <source>
        <dbReference type="PROSITE" id="PS01124"/>
    </source>
</evidence>
<evidence type="ECO:0000313" key="6">
    <source>
        <dbReference type="Proteomes" id="UP000315343"/>
    </source>
</evidence>
<dbReference type="Pfam" id="PF01636">
    <property type="entry name" value="APH"/>
    <property type="match status" value="1"/>
</dbReference>
<name>A0A562JJV3_9FIRM</name>
<dbReference type="AlphaFoldDB" id="A0A562JJV3"/>
<dbReference type="PANTHER" id="PTHR47504">
    <property type="entry name" value="RIGHT ORIGIN-BINDING PROTEIN"/>
    <property type="match status" value="1"/>
</dbReference>
<evidence type="ECO:0000256" key="1">
    <source>
        <dbReference type="ARBA" id="ARBA00023015"/>
    </source>
</evidence>
<dbReference type="Proteomes" id="UP000315343">
    <property type="component" value="Unassembled WGS sequence"/>
</dbReference>
<dbReference type="PANTHER" id="PTHR47504:SF5">
    <property type="entry name" value="RIGHT ORIGIN-BINDING PROTEIN"/>
    <property type="match status" value="1"/>
</dbReference>
<proteinExistence type="predicted"/>
<sequence length="432" mass="49359">MHTSDIIKSSINYIEQNLKADINAEELANMAGYSVWHYHRLFVQSTGMSVSAYICKLRLNRALSEIAGGRRAIDVALEYGFDTYAGFYKAFVRMYGGSPKNYLSKSEVSVMFTEKELREILANWDVQQDLPILDVYTMDGTKVSGNVWSIGEDYILKTGSCKGILANMKVAKALSAQGFVSSTPIPVKSGEEYLDREQIVILTRGIKGNPLSKLDRFGESRQEFGKKYGESIARLHKALTVLESEMQPYEQNLYTHVTEWALPEVKKQNIQFNMGLPDTFFEEYVNNFGSLFDKLPKQLIHRDPNPSNILFEGGEVTGFIDFDLSERNVRLWDPCYCATGILSEWRGVDDIYEKWPDVLEGIIRGYDNVNPLTFDEKQAIFYVICSIQMICVAYFEGVDKYKKLANPSRDMLKFIWKNEVHIRKVLERATKA</sequence>